<gene>
    <name evidence="13" type="ORF">GQM04_17475</name>
</gene>
<evidence type="ECO:0000313" key="13">
    <source>
        <dbReference type="EMBL" id="MWL47269.1"/>
    </source>
</evidence>
<feature type="domain" description="Cytochrome c" evidence="12">
    <location>
        <begin position="42"/>
        <end position="155"/>
    </location>
</feature>
<dbReference type="InterPro" id="IPR051395">
    <property type="entry name" value="Cytochrome_c_Peroxidase/MauG"/>
</dbReference>
<dbReference type="FunFam" id="1.10.760.10:FF:000007">
    <property type="entry name" value="Cytochrome c peroxidase"/>
    <property type="match status" value="1"/>
</dbReference>
<name>A0A6L6ZXS7_ECOLX</name>
<dbReference type="PROSITE" id="PS51007">
    <property type="entry name" value="CYTC"/>
    <property type="match status" value="3"/>
</dbReference>
<sequence length="466" mass="51588">MKIVSRIAVTGITVAVLGYLGLSGYVWFHDKDRSQQADVQASAVAENNKVLGFLREKGCDYCHTPSSDLPVYYHIPGAKQLMDYDIQLGYKSFNLEAVRAALIADKPVSQSDLNKIEWVMLHDTMPPTRYTALHWAGSVSDKEREEILSWIQKQRAQYYASDDTSPAHRNEPVQPIPQKLPTDPKKVDLGFALYHDARLSGDSTIACSHCHALNSGGVDGRKTSIGVGGAVGPINAPTVFNAVFNVEQFWDGRAATLQDQAGGPPLNPIEMASKSWDEIIAKLEQDPVLKAKFLEVYPEGFSGDTITDAIAEFEKTLITPDSPFDKWLRGDEDALTAQQKHGYQLFKDNKCATCHGGIILGGRSFEPLGLKKDFNFGEVTAADIGRMNVTKEVRDKLRQKVPGLRNVALTAPYFHRGDVQTLDEAVKLMLRHQVGTELPQKDVDDIVSFLHTLNGVYTPYVQESKQ</sequence>
<dbReference type="GO" id="GO:0004130">
    <property type="term" value="F:cytochrome-c peroxidase activity"/>
    <property type="evidence" value="ECO:0007669"/>
    <property type="project" value="TreeGrafter"/>
</dbReference>
<keyword evidence="5 9" id="KW-0479">Metal-binding</keyword>
<evidence type="ECO:0000256" key="6">
    <source>
        <dbReference type="ARBA" id="ARBA00022982"/>
    </source>
</evidence>
<feature type="region of interest" description="Disordered" evidence="10">
    <location>
        <begin position="161"/>
        <end position="181"/>
    </location>
</feature>
<dbReference type="GO" id="GO:0046872">
    <property type="term" value="F:metal ion binding"/>
    <property type="evidence" value="ECO:0007669"/>
    <property type="project" value="UniProtKB-KW"/>
</dbReference>
<dbReference type="FunFam" id="1.10.760.10:FF:000004">
    <property type="entry name" value="Cytochrome c peroxidase"/>
    <property type="match status" value="1"/>
</dbReference>
<dbReference type="InterPro" id="IPR025992">
    <property type="entry name" value="Haem-bd"/>
</dbReference>
<keyword evidence="8 9" id="KW-0408">Iron</keyword>
<dbReference type="EMBL" id="WTMY01000196">
    <property type="protein sequence ID" value="MWL47269.1"/>
    <property type="molecule type" value="Genomic_DNA"/>
</dbReference>
<dbReference type="Pfam" id="PF03150">
    <property type="entry name" value="CCP_MauG"/>
    <property type="match status" value="1"/>
</dbReference>
<evidence type="ECO:0000256" key="3">
    <source>
        <dbReference type="ARBA" id="ARBA00022559"/>
    </source>
</evidence>
<reference evidence="13 14" key="1">
    <citation type="submission" date="2019-12" db="EMBL/GenBank/DDBJ databases">
        <title>Enteriobacteria Tanzani isolates_10432.</title>
        <authorList>
            <person name="Subbiah M."/>
            <person name="Call D."/>
        </authorList>
    </citation>
    <scope>NUCLEOTIDE SEQUENCE [LARGE SCALE GENOMIC DNA]</scope>
    <source>
        <strain evidence="13 14">10432wF6</strain>
    </source>
</reference>
<dbReference type="GO" id="GO:0009055">
    <property type="term" value="F:electron transfer activity"/>
    <property type="evidence" value="ECO:0007669"/>
    <property type="project" value="InterPro"/>
</dbReference>
<feature type="domain" description="Cytochrome c" evidence="12">
    <location>
        <begin position="337"/>
        <end position="454"/>
    </location>
</feature>
<dbReference type="InterPro" id="IPR009056">
    <property type="entry name" value="Cyt_c-like_dom"/>
</dbReference>
<evidence type="ECO:0000256" key="11">
    <source>
        <dbReference type="SAM" id="Phobius"/>
    </source>
</evidence>
<proteinExistence type="predicted"/>
<dbReference type="GO" id="GO:0030313">
    <property type="term" value="C:cell envelope"/>
    <property type="evidence" value="ECO:0007669"/>
    <property type="project" value="UniProtKB-SubCell"/>
</dbReference>
<keyword evidence="2" id="KW-0813">Transport</keyword>
<keyword evidence="6" id="KW-0249">Electron transport</keyword>
<keyword evidence="3" id="KW-0575">Peroxidase</keyword>
<evidence type="ECO:0000313" key="14">
    <source>
        <dbReference type="Proteomes" id="UP000487258"/>
    </source>
</evidence>
<dbReference type="RefSeq" id="WP_089576876.1">
    <property type="nucleotide sequence ID" value="NZ_NLSF01000023.1"/>
</dbReference>
<dbReference type="InterPro" id="IPR004852">
    <property type="entry name" value="Di-haem_cyt_c_peroxidsae"/>
</dbReference>
<keyword evidence="11" id="KW-1133">Transmembrane helix</keyword>
<comment type="caution">
    <text evidence="13">The sequence shown here is derived from an EMBL/GenBank/DDBJ whole genome shotgun (WGS) entry which is preliminary data.</text>
</comment>
<dbReference type="Pfam" id="PF14376">
    <property type="entry name" value="Haem_bd"/>
    <property type="match status" value="1"/>
</dbReference>
<accession>A0A6L6ZXS7</accession>
<evidence type="ECO:0000256" key="1">
    <source>
        <dbReference type="ARBA" id="ARBA00004196"/>
    </source>
</evidence>
<keyword evidence="11" id="KW-0472">Membrane</keyword>
<keyword evidence="4 9" id="KW-0349">Heme</keyword>
<evidence type="ECO:0000256" key="9">
    <source>
        <dbReference type="PROSITE-ProRule" id="PRU00433"/>
    </source>
</evidence>
<keyword evidence="11" id="KW-0812">Transmembrane</keyword>
<keyword evidence="7" id="KW-0560">Oxidoreductase</keyword>
<evidence type="ECO:0000256" key="10">
    <source>
        <dbReference type="SAM" id="MobiDB-lite"/>
    </source>
</evidence>
<evidence type="ECO:0000256" key="8">
    <source>
        <dbReference type="ARBA" id="ARBA00023004"/>
    </source>
</evidence>
<evidence type="ECO:0000256" key="4">
    <source>
        <dbReference type="ARBA" id="ARBA00022617"/>
    </source>
</evidence>
<dbReference type="PANTHER" id="PTHR30600">
    <property type="entry name" value="CYTOCHROME C PEROXIDASE-RELATED"/>
    <property type="match status" value="1"/>
</dbReference>
<dbReference type="SUPFAM" id="SSF46626">
    <property type="entry name" value="Cytochrome c"/>
    <property type="match status" value="2"/>
</dbReference>
<feature type="domain" description="Cytochrome c" evidence="12">
    <location>
        <begin position="185"/>
        <end position="287"/>
    </location>
</feature>
<organism evidence="13 14">
    <name type="scientific">Escherichia coli</name>
    <dbReference type="NCBI Taxonomy" id="562"/>
    <lineage>
        <taxon>Bacteria</taxon>
        <taxon>Pseudomonadati</taxon>
        <taxon>Pseudomonadota</taxon>
        <taxon>Gammaproteobacteria</taxon>
        <taxon>Enterobacterales</taxon>
        <taxon>Enterobacteriaceae</taxon>
        <taxon>Escherichia</taxon>
    </lineage>
</organism>
<dbReference type="Proteomes" id="UP000487258">
    <property type="component" value="Unassembled WGS sequence"/>
</dbReference>
<dbReference type="Pfam" id="PF00034">
    <property type="entry name" value="Cytochrom_C"/>
    <property type="match status" value="1"/>
</dbReference>
<dbReference type="InterPro" id="IPR036909">
    <property type="entry name" value="Cyt_c-like_dom_sf"/>
</dbReference>
<protein>
    <submittedName>
        <fullName evidence="13">C-type cytochrome</fullName>
    </submittedName>
</protein>
<evidence type="ECO:0000256" key="2">
    <source>
        <dbReference type="ARBA" id="ARBA00022448"/>
    </source>
</evidence>
<evidence type="ECO:0000259" key="12">
    <source>
        <dbReference type="PROSITE" id="PS51007"/>
    </source>
</evidence>
<dbReference type="AlphaFoldDB" id="A0A6L6ZXS7"/>
<dbReference type="SMART" id="SM01235">
    <property type="entry name" value="Haem_bd"/>
    <property type="match status" value="1"/>
</dbReference>
<evidence type="ECO:0000256" key="7">
    <source>
        <dbReference type="ARBA" id="ARBA00023002"/>
    </source>
</evidence>
<feature type="transmembrane region" description="Helical" evidence="11">
    <location>
        <begin position="7"/>
        <end position="28"/>
    </location>
</feature>
<dbReference type="GO" id="GO:0020037">
    <property type="term" value="F:heme binding"/>
    <property type="evidence" value="ECO:0007669"/>
    <property type="project" value="InterPro"/>
</dbReference>
<dbReference type="Gene3D" id="1.10.760.10">
    <property type="entry name" value="Cytochrome c-like domain"/>
    <property type="match status" value="2"/>
</dbReference>
<comment type="subcellular location">
    <subcellularLocation>
        <location evidence="1">Cell envelope</location>
    </subcellularLocation>
</comment>
<dbReference type="PANTHER" id="PTHR30600:SF7">
    <property type="entry name" value="CYTOCHROME C PEROXIDASE-RELATED"/>
    <property type="match status" value="1"/>
</dbReference>
<evidence type="ECO:0000256" key="5">
    <source>
        <dbReference type="ARBA" id="ARBA00022723"/>
    </source>
</evidence>